<dbReference type="Pfam" id="PF02449">
    <property type="entry name" value="Glyco_hydro_42"/>
    <property type="match status" value="1"/>
</dbReference>
<dbReference type="InterPro" id="IPR017853">
    <property type="entry name" value="GH"/>
</dbReference>
<evidence type="ECO:0000313" key="5">
    <source>
        <dbReference type="EMBL" id="MDZ8117621.1"/>
    </source>
</evidence>
<proteinExistence type="predicted"/>
<dbReference type="PANTHER" id="PTHR36447:SF1">
    <property type="entry name" value="BETA-GALACTOSIDASE GANA"/>
    <property type="match status" value="1"/>
</dbReference>
<evidence type="ECO:0000256" key="1">
    <source>
        <dbReference type="ARBA" id="ARBA00022801"/>
    </source>
</evidence>
<keyword evidence="6" id="KW-1185">Reference proteome</keyword>
<evidence type="ECO:0000313" key="6">
    <source>
        <dbReference type="Proteomes" id="UP001290861"/>
    </source>
</evidence>
<feature type="domain" description="Glycoside hydrolase family 42 N-terminal" evidence="4">
    <location>
        <begin position="225"/>
        <end position="521"/>
    </location>
</feature>
<reference evidence="5 6" key="1">
    <citation type="journal article" date="2024" name="Appl. Environ. Microbiol.">
        <title>Pontiella agarivorans sp. nov., a novel marine anaerobic bacterium capable of degrading macroalgal polysaccharides and fixing nitrogen.</title>
        <authorList>
            <person name="Liu N."/>
            <person name="Kivenson V."/>
            <person name="Peng X."/>
            <person name="Cui Z."/>
            <person name="Lankiewicz T.S."/>
            <person name="Gosselin K.M."/>
            <person name="English C.J."/>
            <person name="Blair E.M."/>
            <person name="O'Malley M.A."/>
            <person name="Valentine D.L."/>
        </authorList>
    </citation>
    <scope>NUCLEOTIDE SEQUENCE [LARGE SCALE GENOMIC DNA]</scope>
    <source>
        <strain evidence="5 6">NLcol2</strain>
    </source>
</reference>
<comment type="caution">
    <text evidence="5">The sequence shown here is derived from an EMBL/GenBank/DDBJ whole genome shotgun (WGS) entry which is preliminary data.</text>
</comment>
<name>A0ABU5MTT7_9BACT</name>
<organism evidence="5 6">
    <name type="scientific">Pontiella agarivorans</name>
    <dbReference type="NCBI Taxonomy" id="3038953"/>
    <lineage>
        <taxon>Bacteria</taxon>
        <taxon>Pseudomonadati</taxon>
        <taxon>Kiritimatiellota</taxon>
        <taxon>Kiritimatiellia</taxon>
        <taxon>Kiritimatiellales</taxon>
        <taxon>Pontiellaceae</taxon>
        <taxon>Pontiella</taxon>
    </lineage>
</organism>
<accession>A0ABU5MTT7</accession>
<keyword evidence="2 5" id="KW-0326">Glycosidase</keyword>
<evidence type="ECO:0000256" key="2">
    <source>
        <dbReference type="ARBA" id="ARBA00023295"/>
    </source>
</evidence>
<dbReference type="EC" id="3.2.1.23" evidence="5"/>
<dbReference type="SUPFAM" id="SSF51445">
    <property type="entry name" value="(Trans)glycosidases"/>
    <property type="match status" value="1"/>
</dbReference>
<evidence type="ECO:0000256" key="3">
    <source>
        <dbReference type="SAM" id="Coils"/>
    </source>
</evidence>
<dbReference type="Proteomes" id="UP001290861">
    <property type="component" value="Unassembled WGS sequence"/>
</dbReference>
<sequence>MNRRRFTALTAAGTCIFPGIGNAARNEWQQLNRQVEAKQQQLGRLIKDARRRGCVVDYAVASYQVIGLFIVAANHDYANRDRAAEIFAGRWHYRKMAPEYAVDFPIKELNSCIDVADYAITQLQQQMAGKIRPVAPPDLTKGTMKLAPKAYELEGRRVFPSSLVWTPARKEELNCFGRIGGAYLQIPQLQEDGTPGRQLQSRIKSFAEQDAFNMAPRVFLTGHNTPGWMKEKHPEVLYGGRNFTTYDIDSPLIREWIQKLYSGMLPEYAKACEAFPMVHLLANEPHFATRKGGWKAENGLSDCTMQKWQQWLADKYAEISALNTVYGTEYSDWDQVLFQGLEPKQRLMDQRLRGTPLWYDWVRFNHDRVNEWFTFLKTEAQKNDNGRKAPVSIKVLGYSLSKSERDGGMDMEYLTDLQEVMGADLRCAPQGAQFFGKHEEGMDPKTGWKAHFAYEWSEQSMFLDWSKSMYPEKVFYDSEWHGFSSVSWRHFNMSRDYVRSALWLAFTHGMGMINAWLWGRRTDGSLNPQGDHIGELSNQPIAVDAFSRTMKELNAHAQQIVDIQPEQRDFWIYYCEEAAIQDETYTHGMQQVYEALKLLNFTVGFTTPSKIDGLDPETQTVIVPPTAYILDESLNALKSFSGRLVLVGGEESFVKNEHGAPRSNVWKPDGFAAIPKGDWPDLLKPLETALRSVATPPLLPVRIEDAEGHNAIGVNMFVNKDTESGRVIVALNNISKDPRVVLLPDEAMAADLITQQRCANRISMAPCDVRLLMIA</sequence>
<feature type="coiled-coil region" evidence="3">
    <location>
        <begin position="21"/>
        <end position="52"/>
    </location>
</feature>
<keyword evidence="3" id="KW-0175">Coiled coil</keyword>
<keyword evidence="1 5" id="KW-0378">Hydrolase</keyword>
<dbReference type="PANTHER" id="PTHR36447">
    <property type="entry name" value="BETA-GALACTOSIDASE GANA"/>
    <property type="match status" value="1"/>
</dbReference>
<evidence type="ECO:0000259" key="4">
    <source>
        <dbReference type="Pfam" id="PF02449"/>
    </source>
</evidence>
<dbReference type="CDD" id="cd03143">
    <property type="entry name" value="A4_beta-galactosidase_middle_domain"/>
    <property type="match status" value="1"/>
</dbReference>
<dbReference type="RefSeq" id="WP_322607421.1">
    <property type="nucleotide sequence ID" value="NZ_JARVCO010000002.1"/>
</dbReference>
<dbReference type="GO" id="GO:0004565">
    <property type="term" value="F:beta-galactosidase activity"/>
    <property type="evidence" value="ECO:0007669"/>
    <property type="project" value="UniProtKB-EC"/>
</dbReference>
<dbReference type="EMBL" id="JARVCO010000002">
    <property type="protein sequence ID" value="MDZ8117621.1"/>
    <property type="molecule type" value="Genomic_DNA"/>
</dbReference>
<protein>
    <submittedName>
        <fullName evidence="5">Beta-galactosidase</fullName>
        <ecNumber evidence="5">3.2.1.23</ecNumber>
    </submittedName>
</protein>
<dbReference type="Gene3D" id="3.20.20.80">
    <property type="entry name" value="Glycosidases"/>
    <property type="match status" value="1"/>
</dbReference>
<dbReference type="InterPro" id="IPR003476">
    <property type="entry name" value="Glyco_hydro_42"/>
</dbReference>
<dbReference type="InterPro" id="IPR013529">
    <property type="entry name" value="Glyco_hydro_42_N"/>
</dbReference>
<gene>
    <name evidence="5" type="ORF">P9H32_03200</name>
</gene>